<keyword evidence="1 3" id="KW-0689">Ribosomal protein</keyword>
<evidence type="ECO:0000256" key="1">
    <source>
        <dbReference type="ARBA" id="ARBA00022980"/>
    </source>
</evidence>
<evidence type="ECO:0000256" key="3">
    <source>
        <dbReference type="HAMAP-Rule" id="MF_00273"/>
    </source>
</evidence>
<dbReference type="InterPro" id="IPR023573">
    <property type="entry name" value="Ribosomal_eL20_dom"/>
</dbReference>
<dbReference type="GO" id="GO:0070180">
    <property type="term" value="F:large ribosomal subunit rRNA binding"/>
    <property type="evidence" value="ECO:0007669"/>
    <property type="project" value="UniProtKB-UniRule"/>
</dbReference>
<gene>
    <name evidence="3" type="primary">rpl18a</name>
    <name evidence="3" type="synonym">rpl20e</name>
    <name evidence="3" type="synonym">rplX</name>
    <name evidence="5" type="ORF">GKKIKBAN_00038</name>
</gene>
<keyword evidence="3" id="KW-0694">RNA-binding</keyword>
<dbReference type="HAMAP" id="MF_00273">
    <property type="entry name" value="Ribosomal_eL20"/>
    <property type="match status" value="1"/>
</dbReference>
<name>A0A7G9YPJ0_9EURY</name>
<proteinExistence type="inferred from homology"/>
<protein>
    <recommendedName>
        <fullName evidence="3">Large ribosomal subunit protein eL20</fullName>
    </recommendedName>
</protein>
<evidence type="ECO:0000259" key="4">
    <source>
        <dbReference type="Pfam" id="PF01775"/>
    </source>
</evidence>
<dbReference type="GO" id="GO:0003735">
    <property type="term" value="F:structural constituent of ribosome"/>
    <property type="evidence" value="ECO:0007669"/>
    <property type="project" value="InterPro"/>
</dbReference>
<keyword evidence="3" id="KW-0699">rRNA-binding</keyword>
<dbReference type="GO" id="GO:0005840">
    <property type="term" value="C:ribosome"/>
    <property type="evidence" value="ECO:0007669"/>
    <property type="project" value="UniProtKB-KW"/>
</dbReference>
<evidence type="ECO:0000256" key="2">
    <source>
        <dbReference type="ARBA" id="ARBA00023274"/>
    </source>
</evidence>
<evidence type="ECO:0000313" key="5">
    <source>
        <dbReference type="EMBL" id="QNO49924.1"/>
    </source>
</evidence>
<dbReference type="AlphaFoldDB" id="A0A7G9YPJ0"/>
<reference evidence="5" key="1">
    <citation type="submission" date="2020-06" db="EMBL/GenBank/DDBJ databases">
        <title>Unique genomic features of the anaerobic methanotrophic archaea.</title>
        <authorList>
            <person name="Chadwick G.L."/>
            <person name="Skennerton C.T."/>
            <person name="Laso-Perez R."/>
            <person name="Leu A.O."/>
            <person name="Speth D.R."/>
            <person name="Yu H."/>
            <person name="Morgan-Lang C."/>
            <person name="Hatzenpichler R."/>
            <person name="Goudeau D."/>
            <person name="Malmstrom R."/>
            <person name="Brazelton W.J."/>
            <person name="Woyke T."/>
            <person name="Hallam S.J."/>
            <person name="Tyson G.W."/>
            <person name="Wegener G."/>
            <person name="Boetius A."/>
            <person name="Orphan V."/>
        </authorList>
    </citation>
    <scope>NUCLEOTIDE SEQUENCE</scope>
</reference>
<dbReference type="Gene3D" id="3.10.20.10">
    <property type="match status" value="1"/>
</dbReference>
<dbReference type="GO" id="GO:0006412">
    <property type="term" value="P:translation"/>
    <property type="evidence" value="ECO:0007669"/>
    <property type="project" value="UniProtKB-UniRule"/>
</dbReference>
<dbReference type="EMBL" id="MT631399">
    <property type="protein sequence ID" value="QNO49924.1"/>
    <property type="molecule type" value="Genomic_DNA"/>
</dbReference>
<dbReference type="GO" id="GO:1990904">
    <property type="term" value="C:ribonucleoprotein complex"/>
    <property type="evidence" value="ECO:0007669"/>
    <property type="project" value="UniProtKB-KW"/>
</dbReference>
<accession>A0A7G9YPJ0</accession>
<sequence length="62" mass="6882">MAKEFTVSGTFKAGSSRERFTKTVSSQNQKNAIEKVYSLIGSEHRQKRNLIDITDVSETGSS</sequence>
<dbReference type="InterPro" id="IPR028877">
    <property type="entry name" value="Ribosomal_eL20"/>
</dbReference>
<keyword evidence="2 3" id="KW-0687">Ribonucleoprotein</keyword>
<organism evidence="5">
    <name type="scientific">Candidatus Methanogaster sp. ANME-2c ERB4</name>
    <dbReference type="NCBI Taxonomy" id="2759911"/>
    <lineage>
        <taxon>Archaea</taxon>
        <taxon>Methanobacteriati</taxon>
        <taxon>Methanobacteriota</taxon>
        <taxon>Stenosarchaea group</taxon>
        <taxon>Methanomicrobia</taxon>
        <taxon>Methanosarcinales</taxon>
        <taxon>ANME-2 cluster</taxon>
        <taxon>Candidatus Methanogasteraceae</taxon>
        <taxon>Candidatus Methanogaster</taxon>
    </lineage>
</organism>
<comment type="subunit">
    <text evidence="3">Part of the 50S ribosomal subunit. Binds 23S rRNA.</text>
</comment>
<dbReference type="NCBIfam" id="NF001981">
    <property type="entry name" value="PRK00773.1-1"/>
    <property type="match status" value="1"/>
</dbReference>
<dbReference type="Pfam" id="PF01775">
    <property type="entry name" value="Ribosomal_L18A"/>
    <property type="match status" value="1"/>
</dbReference>
<dbReference type="SUPFAM" id="SSF160374">
    <property type="entry name" value="RplX-like"/>
    <property type="match status" value="1"/>
</dbReference>
<feature type="domain" description="Large ribosomal subunit protein eL20" evidence="4">
    <location>
        <begin position="3"/>
        <end position="57"/>
    </location>
</feature>
<comment type="similarity">
    <text evidence="3">Belongs to the eukaryotic ribosomal protein eL20 family.</text>
</comment>